<evidence type="ECO:0000256" key="4">
    <source>
        <dbReference type="ARBA" id="ARBA00022989"/>
    </source>
</evidence>
<proteinExistence type="predicted"/>
<dbReference type="PANTHER" id="PTHR34697">
    <property type="entry name" value="PHOSPHATIDYLGLYCEROL LYSYLTRANSFERASE"/>
    <property type="match status" value="1"/>
</dbReference>
<feature type="transmembrane region" description="Helical" evidence="7">
    <location>
        <begin position="135"/>
        <end position="154"/>
    </location>
</feature>
<feature type="domain" description="Lysyl-tRNA synthetase N-terminal transmembrane region" evidence="9">
    <location>
        <begin position="13"/>
        <end position="214"/>
    </location>
</feature>
<comment type="subcellular location">
    <subcellularLocation>
        <location evidence="1">Cell membrane</location>
        <topology evidence="1">Multi-pass membrane protein</topology>
    </subcellularLocation>
</comment>
<name>A0ABV3T1L7_9ACTN</name>
<dbReference type="Proteomes" id="UP001556631">
    <property type="component" value="Unassembled WGS sequence"/>
</dbReference>
<evidence type="ECO:0000256" key="3">
    <source>
        <dbReference type="ARBA" id="ARBA00022692"/>
    </source>
</evidence>
<keyword evidence="11" id="KW-1185">Reference proteome</keyword>
<feature type="transmembrane region" description="Helical" evidence="7">
    <location>
        <begin position="198"/>
        <end position="216"/>
    </location>
</feature>
<sequence>MSREEECQRSWQSPTWLSRIVLLVGVTCLLSTFAPGIAARAHLVREMVPDAFPAAAATGAAAIGVILIALSRALRRGKRRAWVLAVALSGLATVLHLLKGLEVLESLLCLGLTVLLLRSRRHFGARPDPRSGRRVAVVLAAGPLVATALGYLWLATDVDGQAGGTTAADRLWQALLGLLGVPGPVRFTSDGAFTRSEVGLAVLGAAVLFVAVVVAMQPADGPHPMTEDERGLVDALLARWGWIDSLAYFATRDERSAIFSPCGQAAVSYRVVGTTSLAAGDPVGNPAAWPAAIGAWLDEARAYGWTPANLGCSERGATAFDKAGLDVLELGDEAILHVDDFSLEGRTMRGVRQAVARTSRAGVTATCTRVQDLAPDVLDEVRVRAAAWREGSVERGFSMALGRFGEAADGDAVLVTATDAAGELVGLLHLVPWGDDALSLDLMRRSRESGNGVIELMVATLVEQAPRLGASKISLNFAVFRSVFARGERLGAGPVIRLWRALLLWASRFAQIESLYRANAKYHPEWAPRYLVFRTPADLPKVATAALRAEAFLVAPAWLRHLGRRTRSVDGATGAAVPGADADAAAPPAATSTTSERPAEAPAAGHLDEPLLDERGSTLR</sequence>
<evidence type="ECO:0000256" key="2">
    <source>
        <dbReference type="ARBA" id="ARBA00022475"/>
    </source>
</evidence>
<dbReference type="EMBL" id="JBFPJR010000022">
    <property type="protein sequence ID" value="MEX0428554.1"/>
    <property type="molecule type" value="Genomic_DNA"/>
</dbReference>
<keyword evidence="4 7" id="KW-1133">Transmembrane helix</keyword>
<dbReference type="InterPro" id="IPR031553">
    <property type="entry name" value="tRNA-synt_2_TM"/>
</dbReference>
<reference evidence="10 11" key="1">
    <citation type="submission" date="2024-07" db="EMBL/GenBank/DDBJ databases">
        <authorList>
            <person name="Lee S."/>
            <person name="Kang M."/>
        </authorList>
    </citation>
    <scope>NUCLEOTIDE SEQUENCE [LARGE SCALE GENOMIC DNA]</scope>
    <source>
        <strain evidence="10 11">DS6</strain>
    </source>
</reference>
<dbReference type="Pfam" id="PF09924">
    <property type="entry name" value="LPG_synthase_C"/>
    <property type="match status" value="1"/>
</dbReference>
<keyword evidence="3 7" id="KW-0812">Transmembrane</keyword>
<evidence type="ECO:0000259" key="8">
    <source>
        <dbReference type="Pfam" id="PF09924"/>
    </source>
</evidence>
<feature type="compositionally biased region" description="Low complexity" evidence="6">
    <location>
        <begin position="571"/>
        <end position="591"/>
    </location>
</feature>
<dbReference type="RefSeq" id="WP_367994525.1">
    <property type="nucleotide sequence ID" value="NZ_JBFPJR010000022.1"/>
</dbReference>
<evidence type="ECO:0000256" key="7">
    <source>
        <dbReference type="SAM" id="Phobius"/>
    </source>
</evidence>
<dbReference type="PANTHER" id="PTHR34697:SF2">
    <property type="entry name" value="PHOSPHATIDYLGLYCEROL LYSYLTRANSFERASE"/>
    <property type="match status" value="1"/>
</dbReference>
<dbReference type="InterPro" id="IPR051211">
    <property type="entry name" value="PG_lysyltransferase"/>
</dbReference>
<comment type="caution">
    <text evidence="10">The sequence shown here is derived from an EMBL/GenBank/DDBJ whole genome shotgun (WGS) entry which is preliminary data.</text>
</comment>
<feature type="domain" description="Phosphatidylglycerol lysyltransferase C-terminal" evidence="8">
    <location>
        <begin position="235"/>
        <end position="533"/>
    </location>
</feature>
<organism evidence="10 11">
    <name type="scientific">Nocardioides eburneus</name>
    <dbReference type="NCBI Taxonomy" id="3231482"/>
    <lineage>
        <taxon>Bacteria</taxon>
        <taxon>Bacillati</taxon>
        <taxon>Actinomycetota</taxon>
        <taxon>Actinomycetes</taxon>
        <taxon>Propionibacteriales</taxon>
        <taxon>Nocardioidaceae</taxon>
        <taxon>Nocardioides</taxon>
    </lineage>
</organism>
<evidence type="ECO:0000259" key="9">
    <source>
        <dbReference type="Pfam" id="PF16995"/>
    </source>
</evidence>
<evidence type="ECO:0000256" key="5">
    <source>
        <dbReference type="ARBA" id="ARBA00023136"/>
    </source>
</evidence>
<keyword evidence="2" id="KW-1003">Cell membrane</keyword>
<evidence type="ECO:0000313" key="11">
    <source>
        <dbReference type="Proteomes" id="UP001556631"/>
    </source>
</evidence>
<gene>
    <name evidence="10" type="ORF">AB3X52_13060</name>
</gene>
<protein>
    <submittedName>
        <fullName evidence="10">Phosphatidylglycerol lysyltransferase domain-containing protein</fullName>
    </submittedName>
</protein>
<feature type="transmembrane region" description="Helical" evidence="7">
    <location>
        <begin position="20"/>
        <end position="39"/>
    </location>
</feature>
<dbReference type="InterPro" id="IPR024320">
    <property type="entry name" value="LPG_synthase_C"/>
</dbReference>
<accession>A0ABV3T1L7</accession>
<dbReference type="Pfam" id="PF16995">
    <property type="entry name" value="tRNA-synt_2_TM"/>
    <property type="match status" value="1"/>
</dbReference>
<feature type="region of interest" description="Disordered" evidence="6">
    <location>
        <begin position="571"/>
        <end position="620"/>
    </location>
</feature>
<feature type="transmembrane region" description="Helical" evidence="7">
    <location>
        <begin position="51"/>
        <end position="70"/>
    </location>
</feature>
<feature type="compositionally biased region" description="Basic and acidic residues" evidence="6">
    <location>
        <begin position="606"/>
        <end position="620"/>
    </location>
</feature>
<evidence type="ECO:0000313" key="10">
    <source>
        <dbReference type="EMBL" id="MEX0428554.1"/>
    </source>
</evidence>
<feature type="transmembrane region" description="Helical" evidence="7">
    <location>
        <begin position="82"/>
        <end position="98"/>
    </location>
</feature>
<keyword evidence="5 7" id="KW-0472">Membrane</keyword>
<evidence type="ECO:0000256" key="6">
    <source>
        <dbReference type="SAM" id="MobiDB-lite"/>
    </source>
</evidence>
<evidence type="ECO:0000256" key="1">
    <source>
        <dbReference type="ARBA" id="ARBA00004651"/>
    </source>
</evidence>